<proteinExistence type="inferred from homology"/>
<dbReference type="Pfam" id="PF00534">
    <property type="entry name" value="Glycos_transf_1"/>
    <property type="match status" value="1"/>
</dbReference>
<dbReference type="GO" id="GO:0005978">
    <property type="term" value="P:glycogen biosynthetic process"/>
    <property type="evidence" value="ECO:0007669"/>
    <property type="project" value="UniProtKB-UniRule"/>
</dbReference>
<feature type="domain" description="Glycosyl transferase family 1" evidence="8">
    <location>
        <begin position="293"/>
        <end position="449"/>
    </location>
</feature>
<keyword evidence="5 7" id="KW-0808">Transferase</keyword>
<evidence type="ECO:0000256" key="1">
    <source>
        <dbReference type="ARBA" id="ARBA00001478"/>
    </source>
</evidence>
<dbReference type="NCBIfam" id="TIGR02095">
    <property type="entry name" value="glgA"/>
    <property type="match status" value="1"/>
</dbReference>
<evidence type="ECO:0000256" key="6">
    <source>
        <dbReference type="ARBA" id="ARBA00023056"/>
    </source>
</evidence>
<accession>A0A8J6N1M4</accession>
<dbReference type="InterPro" id="IPR013534">
    <property type="entry name" value="Starch_synth_cat_dom"/>
</dbReference>
<keyword evidence="6 7" id="KW-0320">Glycogen biosynthesis</keyword>
<comment type="catalytic activity">
    <reaction evidence="1 7">
        <text>[(1-&gt;4)-alpha-D-glucosyl](n) + ADP-alpha-D-glucose = [(1-&gt;4)-alpha-D-glucosyl](n+1) + ADP + H(+)</text>
        <dbReference type="Rhea" id="RHEA:18189"/>
        <dbReference type="Rhea" id="RHEA-COMP:9584"/>
        <dbReference type="Rhea" id="RHEA-COMP:9587"/>
        <dbReference type="ChEBI" id="CHEBI:15378"/>
        <dbReference type="ChEBI" id="CHEBI:15444"/>
        <dbReference type="ChEBI" id="CHEBI:57498"/>
        <dbReference type="ChEBI" id="CHEBI:456216"/>
        <dbReference type="EC" id="2.4.1.21"/>
    </reaction>
</comment>
<comment type="similarity">
    <text evidence="3 7">Belongs to the glycosyltransferase 1 family. Bacterial/plant glycogen synthase subfamily.</text>
</comment>
<feature type="domain" description="Starch synthase catalytic" evidence="9">
    <location>
        <begin position="2"/>
        <end position="236"/>
    </location>
</feature>
<name>A0A8J6N1M4_9DELT</name>
<dbReference type="EMBL" id="JACNJD010000299">
    <property type="protein sequence ID" value="MBC8178661.1"/>
    <property type="molecule type" value="Genomic_DNA"/>
</dbReference>
<dbReference type="NCBIfam" id="NF001899">
    <property type="entry name" value="PRK00654.1-2"/>
    <property type="match status" value="1"/>
</dbReference>
<evidence type="ECO:0000259" key="8">
    <source>
        <dbReference type="Pfam" id="PF00534"/>
    </source>
</evidence>
<dbReference type="UniPathway" id="UPA00164"/>
<comment type="function">
    <text evidence="2 7">Synthesizes alpha-1,4-glucan chains using ADP-glucose.</text>
</comment>
<dbReference type="PANTHER" id="PTHR45825">
    <property type="entry name" value="GRANULE-BOUND STARCH SYNTHASE 1, CHLOROPLASTIC/AMYLOPLASTIC"/>
    <property type="match status" value="1"/>
</dbReference>
<evidence type="ECO:0000256" key="3">
    <source>
        <dbReference type="ARBA" id="ARBA00010281"/>
    </source>
</evidence>
<evidence type="ECO:0000313" key="11">
    <source>
        <dbReference type="Proteomes" id="UP000650524"/>
    </source>
</evidence>
<evidence type="ECO:0000256" key="2">
    <source>
        <dbReference type="ARBA" id="ARBA00002764"/>
    </source>
</evidence>
<evidence type="ECO:0000259" key="9">
    <source>
        <dbReference type="Pfam" id="PF08323"/>
    </source>
</evidence>
<protein>
    <recommendedName>
        <fullName evidence="7">Glycogen synthase</fullName>
        <ecNumber evidence="7">2.4.1.21</ecNumber>
    </recommendedName>
    <alternativeName>
        <fullName evidence="7">Starch [bacterial glycogen] synthase</fullName>
    </alternativeName>
</protein>
<evidence type="ECO:0000256" key="5">
    <source>
        <dbReference type="ARBA" id="ARBA00022679"/>
    </source>
</evidence>
<dbReference type="GO" id="GO:0004373">
    <property type="term" value="F:alpha-1,4-glucan glucosyltransferase (UDP-glucose donor) activity"/>
    <property type="evidence" value="ECO:0007669"/>
    <property type="project" value="InterPro"/>
</dbReference>
<dbReference type="CDD" id="cd03791">
    <property type="entry name" value="GT5_Glycogen_synthase_DULL1-like"/>
    <property type="match status" value="1"/>
</dbReference>
<comment type="pathway">
    <text evidence="7">Glycan biosynthesis; glycogen biosynthesis.</text>
</comment>
<reference evidence="10 11" key="1">
    <citation type="submission" date="2020-08" db="EMBL/GenBank/DDBJ databases">
        <title>Bridging the membrane lipid divide: bacteria of the FCB group superphylum have the potential to synthesize archaeal ether lipids.</title>
        <authorList>
            <person name="Villanueva L."/>
            <person name="Von Meijenfeldt F.A.B."/>
            <person name="Westbye A.B."/>
            <person name="Yadav S."/>
            <person name="Hopmans E.C."/>
            <person name="Dutilh B.E."/>
            <person name="Sinninghe Damste J.S."/>
        </authorList>
    </citation>
    <scope>NUCLEOTIDE SEQUENCE [LARGE SCALE GENOMIC DNA]</scope>
    <source>
        <strain evidence="10">NIOZ-UU27</strain>
    </source>
</reference>
<dbReference type="HAMAP" id="MF_00484">
    <property type="entry name" value="Glycogen_synth"/>
    <property type="match status" value="1"/>
</dbReference>
<dbReference type="GO" id="GO:0009011">
    <property type="term" value="F:alpha-1,4-glucan glucosyltransferase (ADP-glucose donor) activity"/>
    <property type="evidence" value="ECO:0007669"/>
    <property type="project" value="UniProtKB-UniRule"/>
</dbReference>
<comment type="caution">
    <text evidence="10">The sequence shown here is derived from an EMBL/GenBank/DDBJ whole genome shotgun (WGS) entry which is preliminary data.</text>
</comment>
<dbReference type="Gene3D" id="3.40.50.2000">
    <property type="entry name" value="Glycogen Phosphorylase B"/>
    <property type="match status" value="2"/>
</dbReference>
<evidence type="ECO:0000256" key="4">
    <source>
        <dbReference type="ARBA" id="ARBA00022676"/>
    </source>
</evidence>
<evidence type="ECO:0000256" key="7">
    <source>
        <dbReference type="HAMAP-Rule" id="MF_00484"/>
    </source>
</evidence>
<comment type="caution">
    <text evidence="7">Lacks conserved residue(s) required for the propagation of feature annotation.</text>
</comment>
<dbReference type="Proteomes" id="UP000650524">
    <property type="component" value="Unassembled WGS sequence"/>
</dbReference>
<dbReference type="PANTHER" id="PTHR45825:SF11">
    <property type="entry name" value="ALPHA AMYLASE DOMAIN-CONTAINING PROTEIN"/>
    <property type="match status" value="1"/>
</dbReference>
<dbReference type="AlphaFoldDB" id="A0A8J6N1M4"/>
<evidence type="ECO:0000313" key="10">
    <source>
        <dbReference type="EMBL" id="MBC8178661.1"/>
    </source>
</evidence>
<dbReference type="InterPro" id="IPR011835">
    <property type="entry name" value="GS/SS"/>
</dbReference>
<sequence>MNIMIIASEAAPLATAGGLGDVIGSLPIALTELGCRVSVVLPAYRPALKRIKEWEVRIEDLPVALGKRNVTGDILLGQLDPDVPIYLVRRDEFFDRNGIYGADKGEYFDNPERYVFFSHSIPALCSALSFRPDIILANDWQTGLVMALLDHGVLPGSAGIFAIHNMGYLGLVPREGVGNIGLPDKYYRMEGLEFYGQMSLLKAGIVYAKKIVTVSPAYALEIQTPELGFGLDGLMHSIRERLHGILNGVDYRVWNPETDEYLAANYSPQNLTGKALCKEDLLKVMELDPGLMDRPVVGMVTRLVEQKGCSLLAEAAEKLFAMGLGLVILGSGDDVYESRLLDLQTRYPDRFGLKLGFDTGLAHKIIAGSDIFLIPSLYEPCGLTQMYSLKYGTIPVVRATGGLKDTVIDPNEKAGKSTGFKFDRFQAADLAEGVKRALRAFEQPDLWKKMIREGMDQDFSWRRSANEYLDLFERTLAGGDK</sequence>
<organism evidence="10 11">
    <name type="scientific">Candidatus Desulfacyla euxinica</name>
    <dbReference type="NCBI Taxonomy" id="2841693"/>
    <lineage>
        <taxon>Bacteria</taxon>
        <taxon>Deltaproteobacteria</taxon>
        <taxon>Candidatus Desulfacyla</taxon>
    </lineage>
</organism>
<dbReference type="InterPro" id="IPR001296">
    <property type="entry name" value="Glyco_trans_1"/>
</dbReference>
<dbReference type="SUPFAM" id="SSF53756">
    <property type="entry name" value="UDP-Glycosyltransferase/glycogen phosphorylase"/>
    <property type="match status" value="1"/>
</dbReference>
<keyword evidence="4 7" id="KW-0328">Glycosyltransferase</keyword>
<dbReference type="Pfam" id="PF08323">
    <property type="entry name" value="Glyco_transf_5"/>
    <property type="match status" value="1"/>
</dbReference>
<dbReference type="EC" id="2.4.1.21" evidence="7"/>
<gene>
    <name evidence="7 10" type="primary">glgA</name>
    <name evidence="10" type="ORF">H8E19_14755</name>
</gene>